<dbReference type="GO" id="GO:0003700">
    <property type="term" value="F:DNA-binding transcription factor activity"/>
    <property type="evidence" value="ECO:0007669"/>
    <property type="project" value="InterPro"/>
</dbReference>
<reference evidence="7" key="1">
    <citation type="submission" date="2018-08" db="EMBL/GenBank/DDBJ databases">
        <authorList>
            <person name="Blom J."/>
        </authorList>
    </citation>
    <scope>NUCLEOTIDE SEQUENCE [LARGE SCALE GENOMIC DNA]</scope>
    <source>
        <strain evidence="7">CCOS 865</strain>
    </source>
</reference>
<dbReference type="Pfam" id="PF03466">
    <property type="entry name" value="LysR_substrate"/>
    <property type="match status" value="1"/>
</dbReference>
<keyword evidence="7" id="KW-1185">Reference proteome</keyword>
<evidence type="ECO:0000256" key="1">
    <source>
        <dbReference type="ARBA" id="ARBA00009437"/>
    </source>
</evidence>
<evidence type="ECO:0000256" key="3">
    <source>
        <dbReference type="ARBA" id="ARBA00023125"/>
    </source>
</evidence>
<dbReference type="GO" id="GO:0003677">
    <property type="term" value="F:DNA binding"/>
    <property type="evidence" value="ECO:0007669"/>
    <property type="project" value="UniProtKB-KW"/>
</dbReference>
<dbReference type="PANTHER" id="PTHR30579">
    <property type="entry name" value="TRANSCRIPTIONAL REGULATOR"/>
    <property type="match status" value="1"/>
</dbReference>
<accession>A0A383S2S4</accession>
<keyword evidence="3" id="KW-0238">DNA-binding</keyword>
<proteinExistence type="inferred from homology"/>
<dbReference type="SUPFAM" id="SSF46785">
    <property type="entry name" value="Winged helix' DNA-binding domain"/>
    <property type="match status" value="1"/>
</dbReference>
<gene>
    <name evidence="6" type="primary">dgdR</name>
    <name evidence="6" type="ORF">CCOS865_05222</name>
</gene>
<name>A0A383S2S4_9PSED</name>
<feature type="domain" description="HTH lysR-type" evidence="5">
    <location>
        <begin position="5"/>
        <end position="62"/>
    </location>
</feature>
<keyword evidence="4" id="KW-0804">Transcription</keyword>
<keyword evidence="2" id="KW-0805">Transcription regulation</keyword>
<dbReference type="RefSeq" id="WP_119146487.1">
    <property type="nucleotide sequence ID" value="NZ_CBCSFL010000004.1"/>
</dbReference>
<evidence type="ECO:0000313" key="7">
    <source>
        <dbReference type="Proteomes" id="UP000263595"/>
    </source>
</evidence>
<dbReference type="InterPro" id="IPR050176">
    <property type="entry name" value="LTTR"/>
</dbReference>
<dbReference type="Pfam" id="PF00126">
    <property type="entry name" value="HTH_1"/>
    <property type="match status" value="1"/>
</dbReference>
<sequence>MGKGLDIDVLRTFQAVARLGRFKDAADYVHRSPSAVTTQIQKLEEKIGQQLFTRSNQSVELTPSGRQLLSEATRFLMAHDRLLATLSPQQMTGKVRLGVPDGYAANLMSDFLPVFVASNPKLELEAVARSSAELIDLFARQRLDLAVAVSSDDWQQGEWLRSTQPRWAAAPGFSHDGSRPLPLALQLKGCPYREAALQALKAQGIAYRILLESANWHAVLACMRSGLAVGIVEGLESGDRSLAYVEGLGLPDFAEHHVYLLTDTSHHVAVHLNEMLKAAIQKDGVATTPHCWEGGAR</sequence>
<dbReference type="Proteomes" id="UP000263595">
    <property type="component" value="Unassembled WGS sequence"/>
</dbReference>
<protein>
    <submittedName>
        <fullName evidence="6">HTH-type transcriptional regulator DgdR</fullName>
    </submittedName>
</protein>
<dbReference type="InterPro" id="IPR000847">
    <property type="entry name" value="LysR_HTH_N"/>
</dbReference>
<dbReference type="AlphaFoldDB" id="A0A383S2S4"/>
<organism evidence="6 7">
    <name type="scientific">Pseudomonas reidholzensis</name>
    <dbReference type="NCBI Taxonomy" id="1785162"/>
    <lineage>
        <taxon>Bacteria</taxon>
        <taxon>Pseudomonadati</taxon>
        <taxon>Pseudomonadota</taxon>
        <taxon>Gammaproteobacteria</taxon>
        <taxon>Pseudomonadales</taxon>
        <taxon>Pseudomonadaceae</taxon>
        <taxon>Pseudomonas</taxon>
    </lineage>
</organism>
<evidence type="ECO:0000259" key="5">
    <source>
        <dbReference type="PROSITE" id="PS50931"/>
    </source>
</evidence>
<dbReference type="PROSITE" id="PS50931">
    <property type="entry name" value="HTH_LYSR"/>
    <property type="match status" value="1"/>
</dbReference>
<evidence type="ECO:0000313" key="6">
    <source>
        <dbReference type="EMBL" id="SYX92928.1"/>
    </source>
</evidence>
<evidence type="ECO:0000256" key="2">
    <source>
        <dbReference type="ARBA" id="ARBA00023015"/>
    </source>
</evidence>
<dbReference type="PANTHER" id="PTHR30579:SF7">
    <property type="entry name" value="HTH-TYPE TRANSCRIPTIONAL REGULATOR LRHA-RELATED"/>
    <property type="match status" value="1"/>
</dbReference>
<dbReference type="Gene3D" id="3.40.190.10">
    <property type="entry name" value="Periplasmic binding protein-like II"/>
    <property type="match status" value="2"/>
</dbReference>
<dbReference type="FunFam" id="1.10.10.10:FF:000001">
    <property type="entry name" value="LysR family transcriptional regulator"/>
    <property type="match status" value="1"/>
</dbReference>
<comment type="similarity">
    <text evidence="1">Belongs to the LysR transcriptional regulatory family.</text>
</comment>
<dbReference type="SUPFAM" id="SSF53850">
    <property type="entry name" value="Periplasmic binding protein-like II"/>
    <property type="match status" value="1"/>
</dbReference>
<evidence type="ECO:0000256" key="4">
    <source>
        <dbReference type="ARBA" id="ARBA00023163"/>
    </source>
</evidence>
<dbReference type="OrthoDB" id="5723059at2"/>
<dbReference type="InterPro" id="IPR036390">
    <property type="entry name" value="WH_DNA-bd_sf"/>
</dbReference>
<dbReference type="InterPro" id="IPR005119">
    <property type="entry name" value="LysR_subst-bd"/>
</dbReference>
<dbReference type="Gene3D" id="1.10.10.10">
    <property type="entry name" value="Winged helix-like DNA-binding domain superfamily/Winged helix DNA-binding domain"/>
    <property type="match status" value="1"/>
</dbReference>
<dbReference type="EMBL" id="UNOZ01000038">
    <property type="protein sequence ID" value="SYX92928.1"/>
    <property type="molecule type" value="Genomic_DNA"/>
</dbReference>
<dbReference type="InterPro" id="IPR036388">
    <property type="entry name" value="WH-like_DNA-bd_sf"/>
</dbReference>